<name>A0A813H8U5_POLGL</name>
<dbReference type="OrthoDB" id="74360at2759"/>
<reference evidence="1" key="1">
    <citation type="submission" date="2021-02" db="EMBL/GenBank/DDBJ databases">
        <authorList>
            <person name="Dougan E. K."/>
            <person name="Rhodes N."/>
            <person name="Thang M."/>
            <person name="Chan C."/>
        </authorList>
    </citation>
    <scope>NUCLEOTIDE SEQUENCE</scope>
</reference>
<proteinExistence type="predicted"/>
<protein>
    <submittedName>
        <fullName evidence="1">Uncharacterized protein</fullName>
    </submittedName>
</protein>
<keyword evidence="2" id="KW-1185">Reference proteome</keyword>
<dbReference type="EMBL" id="CAJNNV010030888">
    <property type="protein sequence ID" value="CAE8634061.1"/>
    <property type="molecule type" value="Genomic_DNA"/>
</dbReference>
<feature type="non-terminal residue" evidence="1">
    <location>
        <position position="74"/>
    </location>
</feature>
<organism evidence="1 2">
    <name type="scientific">Polarella glacialis</name>
    <name type="common">Dinoflagellate</name>
    <dbReference type="NCBI Taxonomy" id="89957"/>
    <lineage>
        <taxon>Eukaryota</taxon>
        <taxon>Sar</taxon>
        <taxon>Alveolata</taxon>
        <taxon>Dinophyceae</taxon>
        <taxon>Suessiales</taxon>
        <taxon>Suessiaceae</taxon>
        <taxon>Polarella</taxon>
    </lineage>
</organism>
<feature type="non-terminal residue" evidence="1">
    <location>
        <position position="1"/>
    </location>
</feature>
<accession>A0A813H8U5</accession>
<evidence type="ECO:0000313" key="2">
    <source>
        <dbReference type="Proteomes" id="UP000654075"/>
    </source>
</evidence>
<dbReference type="Gene3D" id="3.50.50.60">
    <property type="entry name" value="FAD/NAD(P)-binding domain"/>
    <property type="match status" value="1"/>
</dbReference>
<dbReference type="Proteomes" id="UP000654075">
    <property type="component" value="Unassembled WGS sequence"/>
</dbReference>
<sequence>ANETSKLQTEMGTYHLQYDEDNPVPKNMSTWPSTAELLRHFQDVAEEYGILPYTKMCTNIKELVILSGTKQEQQ</sequence>
<gene>
    <name evidence="1" type="ORF">PGLA1383_LOCUS49739</name>
</gene>
<comment type="caution">
    <text evidence="1">The sequence shown here is derived from an EMBL/GenBank/DDBJ whole genome shotgun (WGS) entry which is preliminary data.</text>
</comment>
<evidence type="ECO:0000313" key="1">
    <source>
        <dbReference type="EMBL" id="CAE8634061.1"/>
    </source>
</evidence>
<dbReference type="InterPro" id="IPR036188">
    <property type="entry name" value="FAD/NAD-bd_sf"/>
</dbReference>
<dbReference type="AlphaFoldDB" id="A0A813H8U5"/>